<dbReference type="EC" id="2.4.1.-" evidence="4"/>
<evidence type="ECO:0000313" key="6">
    <source>
        <dbReference type="EMBL" id="MCE3214917.1"/>
    </source>
</evidence>
<evidence type="ECO:0000256" key="4">
    <source>
        <dbReference type="RuleBase" id="RU362057"/>
    </source>
</evidence>
<dbReference type="SUPFAM" id="SSF53756">
    <property type="entry name" value="UDP-Glycosyltransferase/glycogen phosphorylase"/>
    <property type="match status" value="1"/>
</dbReference>
<protein>
    <recommendedName>
        <fullName evidence="4">Glycosyltransferase</fullName>
        <ecNumber evidence="4">2.4.1.-</ecNumber>
    </recommendedName>
</protein>
<evidence type="ECO:0000256" key="2">
    <source>
        <dbReference type="ARBA" id="ARBA00022679"/>
    </source>
</evidence>
<evidence type="ECO:0000256" key="1">
    <source>
        <dbReference type="ARBA" id="ARBA00009995"/>
    </source>
</evidence>
<reference evidence="6 7" key="1">
    <citation type="journal article" date="2021" name="BMC Genomics">
        <title>Datura genome reveals duplications of psychoactive alkaloid biosynthetic genes and high mutation rate following tissue culture.</title>
        <authorList>
            <person name="Rajewski A."/>
            <person name="Carter-House D."/>
            <person name="Stajich J."/>
            <person name="Litt A."/>
        </authorList>
    </citation>
    <scope>NUCLEOTIDE SEQUENCE [LARGE SCALE GENOMIC DNA]</scope>
    <source>
        <strain evidence="6">AR-01</strain>
    </source>
</reference>
<keyword evidence="2 3" id="KW-0808">Transferase</keyword>
<dbReference type="Proteomes" id="UP000823775">
    <property type="component" value="Unassembled WGS sequence"/>
</dbReference>
<sequence length="487" mass="55247">MATNASSFNHSQNDTKELVDVVLVMVPFPAQGHLNPLLHISRLFSSHNLQIYYLSFRDKINQVKLRVQGWDPLTTCNIHFQEFQTPPSHEISRRFSGKSSENNKSQKILLPAIDESLMLREPVGAFLLEVARKTRRVVVVYDSLMAYVVQDIVSIPNAEAYCYNGASAFTISSIYWDVALRVLHLPSFVGKLLIPSGFGFPNDLPSQQSSFIPEFQDFIRMQNSCGSSFCSGNLYSTCKVVEEPYLNVLAKFNRLLRQGKQWAFGPLHPVDLSERKCSNNRHDCLKWLDKQEPNSVILVSFGTTCSLSTEQIKELAIGLEKSQQKFIWVVRDALLREGEQVKVQEEDEERVKGRGLIVKDWAPQLEILGHSSTGGFMSHCGWNSCMETISMGVPIATWPMFLDQPRNAVLLTKVLKIGVVVKDWERRDELITRTTIEASVRKLMASPEGNEIRLRARELGEKVRQSVTNDGDSKREMDLFIAHITRN</sequence>
<gene>
    <name evidence="6" type="ORF">HAX54_000262</name>
</gene>
<dbReference type="PANTHER" id="PTHR48044:SF40">
    <property type="entry name" value="ZEATIN O-GLUCOSYLTRANSFERASE-LIKE"/>
    <property type="match status" value="1"/>
</dbReference>
<accession>A0ABS8WPU2</accession>
<proteinExistence type="inferred from homology"/>
<dbReference type="InterPro" id="IPR035595">
    <property type="entry name" value="UDP_glycos_trans_CS"/>
</dbReference>
<keyword evidence="3" id="KW-0328">Glycosyltransferase</keyword>
<evidence type="ECO:0000256" key="3">
    <source>
        <dbReference type="RuleBase" id="RU003718"/>
    </source>
</evidence>
<keyword evidence="7" id="KW-1185">Reference proteome</keyword>
<name>A0ABS8WPU2_DATST</name>
<dbReference type="InterPro" id="IPR058980">
    <property type="entry name" value="Glyco_transf_N"/>
</dbReference>
<dbReference type="Gene3D" id="3.40.50.2000">
    <property type="entry name" value="Glycogen Phosphorylase B"/>
    <property type="match status" value="2"/>
</dbReference>
<evidence type="ECO:0000313" key="7">
    <source>
        <dbReference type="Proteomes" id="UP000823775"/>
    </source>
</evidence>
<dbReference type="PROSITE" id="PS00375">
    <property type="entry name" value="UDPGT"/>
    <property type="match status" value="1"/>
</dbReference>
<dbReference type="CDD" id="cd03784">
    <property type="entry name" value="GT1_Gtf-like"/>
    <property type="match status" value="1"/>
</dbReference>
<dbReference type="PANTHER" id="PTHR48044">
    <property type="entry name" value="GLYCOSYLTRANSFERASE"/>
    <property type="match status" value="1"/>
</dbReference>
<comment type="similarity">
    <text evidence="1 3">Belongs to the UDP-glycosyltransferase family.</text>
</comment>
<feature type="domain" description="Glycosyltransferase N-terminal" evidence="5">
    <location>
        <begin position="20"/>
        <end position="269"/>
    </location>
</feature>
<organism evidence="6 7">
    <name type="scientific">Datura stramonium</name>
    <name type="common">Jimsonweed</name>
    <name type="synonym">Common thornapple</name>
    <dbReference type="NCBI Taxonomy" id="4076"/>
    <lineage>
        <taxon>Eukaryota</taxon>
        <taxon>Viridiplantae</taxon>
        <taxon>Streptophyta</taxon>
        <taxon>Embryophyta</taxon>
        <taxon>Tracheophyta</taxon>
        <taxon>Spermatophyta</taxon>
        <taxon>Magnoliopsida</taxon>
        <taxon>eudicotyledons</taxon>
        <taxon>Gunneridae</taxon>
        <taxon>Pentapetalae</taxon>
        <taxon>asterids</taxon>
        <taxon>lamiids</taxon>
        <taxon>Solanales</taxon>
        <taxon>Solanaceae</taxon>
        <taxon>Solanoideae</taxon>
        <taxon>Datureae</taxon>
        <taxon>Datura</taxon>
    </lineage>
</organism>
<comment type="caution">
    <text evidence="6">The sequence shown here is derived from an EMBL/GenBank/DDBJ whole genome shotgun (WGS) entry which is preliminary data.</text>
</comment>
<evidence type="ECO:0000259" key="5">
    <source>
        <dbReference type="Pfam" id="PF26168"/>
    </source>
</evidence>
<dbReference type="Pfam" id="PF26168">
    <property type="entry name" value="Glyco_transf_N"/>
    <property type="match status" value="1"/>
</dbReference>
<dbReference type="EMBL" id="JACEIK010010061">
    <property type="protein sequence ID" value="MCE3214917.1"/>
    <property type="molecule type" value="Genomic_DNA"/>
</dbReference>
<dbReference type="Pfam" id="PF00201">
    <property type="entry name" value="UDPGT"/>
    <property type="match status" value="1"/>
</dbReference>
<dbReference type="InterPro" id="IPR002213">
    <property type="entry name" value="UDP_glucos_trans"/>
</dbReference>